<dbReference type="EMBL" id="CAJHNH020007212">
    <property type="protein sequence ID" value="CAG5134448.1"/>
    <property type="molecule type" value="Genomic_DNA"/>
</dbReference>
<evidence type="ECO:0000313" key="1">
    <source>
        <dbReference type="EMBL" id="CAG5134448.1"/>
    </source>
</evidence>
<evidence type="ECO:0000313" key="2">
    <source>
        <dbReference type="Proteomes" id="UP000678393"/>
    </source>
</evidence>
<dbReference type="Proteomes" id="UP000678393">
    <property type="component" value="Unassembled WGS sequence"/>
</dbReference>
<accession>A0A8S4A206</accession>
<dbReference type="OrthoDB" id="6153129at2759"/>
<dbReference type="PANTHER" id="PTHR33206">
    <property type="entry name" value="PROTEIN CBG10425"/>
    <property type="match status" value="1"/>
</dbReference>
<proteinExistence type="predicted"/>
<evidence type="ECO:0008006" key="3">
    <source>
        <dbReference type="Google" id="ProtNLM"/>
    </source>
</evidence>
<reference evidence="1" key="1">
    <citation type="submission" date="2021-04" db="EMBL/GenBank/DDBJ databases">
        <authorList>
            <consortium name="Molecular Ecology Group"/>
        </authorList>
    </citation>
    <scope>NUCLEOTIDE SEQUENCE</scope>
</reference>
<comment type="caution">
    <text evidence="1">The sequence shown here is derived from an EMBL/GenBank/DDBJ whole genome shotgun (WGS) entry which is preliminary data.</text>
</comment>
<keyword evidence="2" id="KW-1185">Reference proteome</keyword>
<protein>
    <recommendedName>
        <fullName evidence="3">DNA-directed DNA polymerase</fullName>
    </recommendedName>
</protein>
<gene>
    <name evidence="1" type="ORF">CUNI_LOCUS20006</name>
</gene>
<dbReference type="PANTHER" id="PTHR33206:SF1">
    <property type="entry name" value="DNA-DIRECTED DNA POLYMERASE"/>
    <property type="match status" value="1"/>
</dbReference>
<organism evidence="1 2">
    <name type="scientific">Candidula unifasciata</name>
    <dbReference type="NCBI Taxonomy" id="100452"/>
    <lineage>
        <taxon>Eukaryota</taxon>
        <taxon>Metazoa</taxon>
        <taxon>Spiralia</taxon>
        <taxon>Lophotrochozoa</taxon>
        <taxon>Mollusca</taxon>
        <taxon>Gastropoda</taxon>
        <taxon>Heterobranchia</taxon>
        <taxon>Euthyneura</taxon>
        <taxon>Panpulmonata</taxon>
        <taxon>Eupulmonata</taxon>
        <taxon>Stylommatophora</taxon>
        <taxon>Helicina</taxon>
        <taxon>Helicoidea</taxon>
        <taxon>Geomitridae</taxon>
        <taxon>Candidula</taxon>
    </lineage>
</organism>
<name>A0A8S4A206_9EUPU</name>
<dbReference type="AlphaFoldDB" id="A0A8S4A206"/>
<feature type="non-terminal residue" evidence="1">
    <location>
        <position position="153"/>
    </location>
</feature>
<sequence>MGSTFPKSRTRRVFPNSGPSRCLNVEGKIFFSVMARRLTQYLMTNKRLGDSDSSKALTGEAMKLLGNAAYGETLTNKSKHTDVSYCLGDNTFIDRSNFQLCGMDTDSLYLALSSDNLSDVVRPHLRLKFYSVYDQWFPSETCPAHKSTFISTE</sequence>